<dbReference type="Proteomes" id="UP000594638">
    <property type="component" value="Unassembled WGS sequence"/>
</dbReference>
<reference evidence="1 2" key="1">
    <citation type="submission" date="2019-12" db="EMBL/GenBank/DDBJ databases">
        <authorList>
            <person name="Alioto T."/>
            <person name="Alioto T."/>
            <person name="Gomez Garrido J."/>
        </authorList>
    </citation>
    <scope>NUCLEOTIDE SEQUENCE [LARGE SCALE GENOMIC DNA]</scope>
</reference>
<feature type="non-terminal residue" evidence="1">
    <location>
        <position position="1"/>
    </location>
</feature>
<protein>
    <submittedName>
        <fullName evidence="1">Uncharacterized protein</fullName>
    </submittedName>
</protein>
<name>A0A8S0Q4P4_OLEEU</name>
<evidence type="ECO:0000313" key="1">
    <source>
        <dbReference type="EMBL" id="CAA2960271.1"/>
    </source>
</evidence>
<dbReference type="AlphaFoldDB" id="A0A8S0Q4P4"/>
<dbReference type="EMBL" id="CACTIH010000380">
    <property type="protein sequence ID" value="CAA2960271.1"/>
    <property type="molecule type" value="Genomic_DNA"/>
</dbReference>
<organism evidence="1 2">
    <name type="scientific">Olea europaea subsp. europaea</name>
    <dbReference type="NCBI Taxonomy" id="158383"/>
    <lineage>
        <taxon>Eukaryota</taxon>
        <taxon>Viridiplantae</taxon>
        <taxon>Streptophyta</taxon>
        <taxon>Embryophyta</taxon>
        <taxon>Tracheophyta</taxon>
        <taxon>Spermatophyta</taxon>
        <taxon>Magnoliopsida</taxon>
        <taxon>eudicotyledons</taxon>
        <taxon>Gunneridae</taxon>
        <taxon>Pentapetalae</taxon>
        <taxon>asterids</taxon>
        <taxon>lamiids</taxon>
        <taxon>Lamiales</taxon>
        <taxon>Oleaceae</taxon>
        <taxon>Oleeae</taxon>
        <taxon>Olea</taxon>
    </lineage>
</organism>
<evidence type="ECO:0000313" key="2">
    <source>
        <dbReference type="Proteomes" id="UP000594638"/>
    </source>
</evidence>
<accession>A0A8S0Q4P4</accession>
<dbReference type="Gramene" id="OE9A093602T1">
    <property type="protein sequence ID" value="OE9A093602C1"/>
    <property type="gene ID" value="OE9A093602"/>
</dbReference>
<keyword evidence="2" id="KW-1185">Reference proteome</keyword>
<comment type="caution">
    <text evidence="1">The sequence shown here is derived from an EMBL/GenBank/DDBJ whole genome shotgun (WGS) entry which is preliminary data.</text>
</comment>
<proteinExistence type="predicted"/>
<gene>
    <name evidence="1" type="ORF">OLEA9_A093602</name>
</gene>
<sequence length="100" mass="11247">GILYCGRQLCRSVVRRNRKSSLGVGGISCASKSEPSLGVASSQFYLSLKVSRVRARSQQVFKGSLELGLDQLSRSRCFSVNLNCVKWYWIDLLFDFCCWA</sequence>